<keyword evidence="4" id="KW-0132">Cell division</keyword>
<dbReference type="PROSITE" id="PS50901">
    <property type="entry name" value="FTSK"/>
    <property type="match status" value="1"/>
</dbReference>
<keyword evidence="8 15" id="KW-0067">ATP-binding</keyword>
<dbReference type="InterPro" id="IPR027417">
    <property type="entry name" value="P-loop_NTPase"/>
</dbReference>
<dbReference type="SMART" id="SM00843">
    <property type="entry name" value="Ftsk_gamma"/>
    <property type="match status" value="1"/>
</dbReference>
<dbReference type="InterPro" id="IPR036388">
    <property type="entry name" value="WH-like_DNA-bd_sf"/>
</dbReference>
<organism evidence="19 20">
    <name type="scientific">Selenomonas ruminantium</name>
    <dbReference type="NCBI Taxonomy" id="971"/>
    <lineage>
        <taxon>Bacteria</taxon>
        <taxon>Bacillati</taxon>
        <taxon>Bacillota</taxon>
        <taxon>Negativicutes</taxon>
        <taxon>Selenomonadales</taxon>
        <taxon>Selenomonadaceae</taxon>
        <taxon>Selenomonas</taxon>
    </lineage>
</organism>
<evidence type="ECO:0000256" key="7">
    <source>
        <dbReference type="ARBA" id="ARBA00022829"/>
    </source>
</evidence>
<evidence type="ECO:0000256" key="14">
    <source>
        <dbReference type="ARBA" id="ARBA00025923"/>
    </source>
</evidence>
<dbReference type="Pfam" id="PF13491">
    <property type="entry name" value="FtsK_4TM"/>
    <property type="match status" value="1"/>
</dbReference>
<evidence type="ECO:0000256" key="6">
    <source>
        <dbReference type="ARBA" id="ARBA00022741"/>
    </source>
</evidence>
<dbReference type="GO" id="GO:0005524">
    <property type="term" value="F:ATP binding"/>
    <property type="evidence" value="ECO:0007669"/>
    <property type="project" value="UniProtKB-UniRule"/>
</dbReference>
<keyword evidence="7" id="KW-0159">Chromosome partition</keyword>
<dbReference type="PANTHER" id="PTHR22683:SF41">
    <property type="entry name" value="DNA TRANSLOCASE FTSK"/>
    <property type="match status" value="1"/>
</dbReference>
<feature type="compositionally biased region" description="Acidic residues" evidence="16">
    <location>
        <begin position="253"/>
        <end position="265"/>
    </location>
</feature>
<dbReference type="GO" id="GO:0005886">
    <property type="term" value="C:plasma membrane"/>
    <property type="evidence" value="ECO:0007669"/>
    <property type="project" value="UniProtKB-SubCell"/>
</dbReference>
<dbReference type="InterPro" id="IPR041027">
    <property type="entry name" value="FtsK_alpha"/>
</dbReference>
<dbReference type="InterPro" id="IPR025199">
    <property type="entry name" value="FtsK_4TM"/>
</dbReference>
<dbReference type="GO" id="GO:0051301">
    <property type="term" value="P:cell division"/>
    <property type="evidence" value="ECO:0007669"/>
    <property type="project" value="UniProtKB-KW"/>
</dbReference>
<feature type="compositionally biased region" description="Polar residues" evidence="16">
    <location>
        <begin position="306"/>
        <end position="318"/>
    </location>
</feature>
<feature type="region of interest" description="Disordered" evidence="16">
    <location>
        <begin position="306"/>
        <end position="340"/>
    </location>
</feature>
<proteinExistence type="inferred from homology"/>
<evidence type="ECO:0000256" key="13">
    <source>
        <dbReference type="ARBA" id="ARBA00024986"/>
    </source>
</evidence>
<dbReference type="InterPro" id="IPR002543">
    <property type="entry name" value="FtsK_dom"/>
</dbReference>
<dbReference type="CDD" id="cd01127">
    <property type="entry name" value="TrwB_TraG_TraD_VirD4"/>
    <property type="match status" value="1"/>
</dbReference>
<keyword evidence="3" id="KW-1003">Cell membrane</keyword>
<dbReference type="Pfam" id="PF01580">
    <property type="entry name" value="FtsK_SpoIIIE"/>
    <property type="match status" value="1"/>
</dbReference>
<dbReference type="SUPFAM" id="SSF46785">
    <property type="entry name" value="Winged helix' DNA-binding domain"/>
    <property type="match status" value="1"/>
</dbReference>
<feature type="compositionally biased region" description="Basic residues" evidence="16">
    <location>
        <begin position="11"/>
        <end position="24"/>
    </location>
</feature>
<protein>
    <submittedName>
        <fullName evidence="19">DNA segregation ATPase FtsK/SpoIIIE, S-DNA-T family</fullName>
    </submittedName>
</protein>
<evidence type="ECO:0000256" key="12">
    <source>
        <dbReference type="ARBA" id="ARBA00023306"/>
    </source>
</evidence>
<dbReference type="InterPro" id="IPR003593">
    <property type="entry name" value="AAA+_ATPase"/>
</dbReference>
<dbReference type="Gene3D" id="3.40.50.300">
    <property type="entry name" value="P-loop containing nucleotide triphosphate hydrolases"/>
    <property type="match status" value="1"/>
</dbReference>
<feature type="transmembrane region" description="Helical" evidence="17">
    <location>
        <begin position="71"/>
        <end position="92"/>
    </location>
</feature>
<dbReference type="Gene3D" id="1.10.10.10">
    <property type="entry name" value="Winged helix-like DNA-binding domain superfamily/Winged helix DNA-binding domain"/>
    <property type="match status" value="1"/>
</dbReference>
<dbReference type="Pfam" id="PF09397">
    <property type="entry name" value="FtsK_gamma"/>
    <property type="match status" value="1"/>
</dbReference>
<keyword evidence="5 17" id="KW-0812">Transmembrane</keyword>
<evidence type="ECO:0000259" key="18">
    <source>
        <dbReference type="PROSITE" id="PS50901"/>
    </source>
</evidence>
<comment type="subcellular location">
    <subcellularLocation>
        <location evidence="1">Cell membrane</location>
        <topology evidence="1">Multi-pass membrane protein</topology>
    </subcellularLocation>
</comment>
<evidence type="ECO:0000256" key="4">
    <source>
        <dbReference type="ARBA" id="ARBA00022618"/>
    </source>
</evidence>
<accession>A0A1M6WMW4</accession>
<dbReference type="SMART" id="SM00382">
    <property type="entry name" value="AAA"/>
    <property type="match status" value="1"/>
</dbReference>
<feature type="transmembrane region" description="Helical" evidence="17">
    <location>
        <begin position="133"/>
        <end position="153"/>
    </location>
</feature>
<dbReference type="Pfam" id="PF17854">
    <property type="entry name" value="FtsK_alpha"/>
    <property type="match status" value="1"/>
</dbReference>
<keyword evidence="10" id="KW-0238">DNA-binding</keyword>
<evidence type="ECO:0000256" key="15">
    <source>
        <dbReference type="PROSITE-ProRule" id="PRU00289"/>
    </source>
</evidence>
<dbReference type="Proteomes" id="UP000184263">
    <property type="component" value="Unassembled WGS sequence"/>
</dbReference>
<feature type="region of interest" description="Disordered" evidence="16">
    <location>
        <begin position="230"/>
        <end position="268"/>
    </location>
</feature>
<feature type="binding site" evidence="15">
    <location>
        <begin position="537"/>
        <end position="544"/>
    </location>
    <ligand>
        <name>ATP</name>
        <dbReference type="ChEBI" id="CHEBI:30616"/>
    </ligand>
</feature>
<dbReference type="PANTHER" id="PTHR22683">
    <property type="entry name" value="SPORULATION PROTEIN RELATED"/>
    <property type="match status" value="1"/>
</dbReference>
<name>A0A1M6WMW4_SELRU</name>
<keyword evidence="6 15" id="KW-0547">Nucleotide-binding</keyword>
<feature type="transmembrane region" description="Helical" evidence="17">
    <location>
        <begin position="160"/>
        <end position="179"/>
    </location>
</feature>
<evidence type="ECO:0000256" key="1">
    <source>
        <dbReference type="ARBA" id="ARBA00004651"/>
    </source>
</evidence>
<evidence type="ECO:0000256" key="8">
    <source>
        <dbReference type="ARBA" id="ARBA00022840"/>
    </source>
</evidence>
<comment type="similarity">
    <text evidence="2">Belongs to the FtsK/SpoIIIE/SftA family.</text>
</comment>
<gene>
    <name evidence="19" type="ORF">SAMN05216582_12639</name>
</gene>
<evidence type="ECO:0000313" key="19">
    <source>
        <dbReference type="EMBL" id="SHK94875.1"/>
    </source>
</evidence>
<dbReference type="AlphaFoldDB" id="A0A1M6WMW4"/>
<reference evidence="19 20" key="1">
    <citation type="submission" date="2016-11" db="EMBL/GenBank/DDBJ databases">
        <authorList>
            <person name="Jaros S."/>
            <person name="Januszkiewicz K."/>
            <person name="Wedrychowicz H."/>
        </authorList>
    </citation>
    <scope>NUCLEOTIDE SEQUENCE [LARGE SCALE GENOMIC DNA]</scope>
    <source>
        <strain evidence="19 20">HD4</strain>
    </source>
</reference>
<feature type="domain" description="FtsK" evidence="18">
    <location>
        <begin position="520"/>
        <end position="707"/>
    </location>
</feature>
<dbReference type="Gene3D" id="3.30.980.40">
    <property type="match status" value="1"/>
</dbReference>
<comment type="function">
    <text evidence="13">Essential cell division protein that coordinates cell division and chromosome segregation. The N-terminus is involved in assembly of the cell-division machinery. The C-terminus functions as a DNA motor that moves dsDNA in an ATP-dependent manner towards the dif recombination site, which is located within the replication terminus region. Required for activation of the Xer recombinase, allowing activation of chromosome unlinking by recombination.</text>
</comment>
<dbReference type="GO" id="GO:0007059">
    <property type="term" value="P:chromosome segregation"/>
    <property type="evidence" value="ECO:0007669"/>
    <property type="project" value="UniProtKB-KW"/>
</dbReference>
<dbReference type="InterPro" id="IPR036390">
    <property type="entry name" value="WH_DNA-bd_sf"/>
</dbReference>
<evidence type="ECO:0000256" key="16">
    <source>
        <dbReference type="SAM" id="MobiDB-lite"/>
    </source>
</evidence>
<evidence type="ECO:0000256" key="9">
    <source>
        <dbReference type="ARBA" id="ARBA00022989"/>
    </source>
</evidence>
<dbReference type="InterPro" id="IPR018541">
    <property type="entry name" value="Ftsk_gamma"/>
</dbReference>
<evidence type="ECO:0000256" key="5">
    <source>
        <dbReference type="ARBA" id="ARBA00022692"/>
    </source>
</evidence>
<dbReference type="OrthoDB" id="9807790at2"/>
<evidence type="ECO:0000256" key="2">
    <source>
        <dbReference type="ARBA" id="ARBA00006474"/>
    </source>
</evidence>
<feature type="compositionally biased region" description="Basic and acidic residues" evidence="16">
    <location>
        <begin position="1"/>
        <end position="10"/>
    </location>
</feature>
<evidence type="ECO:0000256" key="17">
    <source>
        <dbReference type="SAM" id="Phobius"/>
    </source>
</evidence>
<comment type="subunit">
    <text evidence="14">Homohexamer. Forms a ring that surrounds DNA.</text>
</comment>
<evidence type="ECO:0000256" key="10">
    <source>
        <dbReference type="ARBA" id="ARBA00023125"/>
    </source>
</evidence>
<dbReference type="RefSeq" id="WP_073091788.1">
    <property type="nucleotide sequence ID" value="NZ_FRBC01000026.1"/>
</dbReference>
<feature type="transmembrane region" description="Helical" evidence="17">
    <location>
        <begin position="40"/>
        <end position="65"/>
    </location>
</feature>
<dbReference type="GO" id="GO:0003677">
    <property type="term" value="F:DNA binding"/>
    <property type="evidence" value="ECO:0007669"/>
    <property type="project" value="UniProtKB-KW"/>
</dbReference>
<evidence type="ECO:0000256" key="3">
    <source>
        <dbReference type="ARBA" id="ARBA00022475"/>
    </source>
</evidence>
<feature type="transmembrane region" description="Helical" evidence="17">
    <location>
        <begin position="104"/>
        <end position="121"/>
    </location>
</feature>
<dbReference type="SUPFAM" id="SSF52540">
    <property type="entry name" value="P-loop containing nucleoside triphosphate hydrolases"/>
    <property type="match status" value="1"/>
</dbReference>
<keyword evidence="11 17" id="KW-0472">Membrane</keyword>
<evidence type="ECO:0000256" key="11">
    <source>
        <dbReference type="ARBA" id="ARBA00023136"/>
    </source>
</evidence>
<keyword evidence="12" id="KW-0131">Cell cycle</keyword>
<keyword evidence="9 17" id="KW-1133">Transmembrane helix</keyword>
<sequence>MNKKVAERKTAPRRRKASGRKKTTAKPAANPERKYELWGLFLAAVSLISICGLFGLNVGFVGVYFAKCLHYMFGVGAILISLLILLIGYQYIVKHHGLVYSPRFFGMGLLFLSVLAVWHSLMIEPGAEILPESLPKGGGLLAGALLLILRKFFGVDGSTILLVAGVIGSVLLSTTWSLANGVLRTQRTAAKSAAATGKAMAVAYEKVADVSERMEEKVVEKVKSSFYNQEEDEHFAQPPLEEAKTTAVQTAVDDFEPEPPPEPEPAELPQFTIEYGRSDDEQEDSGEEPGLGLADDFMPLEQALDQSTDRSNLTSQPENPLERQPVIGVAQPKPVAPSAKTMKDAARRTAMPSYGEIAPIMPAAAILDGSEKAVEEQPKPVKPYILPKVTEILSKHVKSQNADLEMEIADNARILQQTLADFKVKANILNACHGPSVTRYELEPAPGVKVSKITNLADDIALRLAAASVRIEQIPGKSAIGIEVPNKELEGVQLREVLENAKFDKAKSKLTVGLGMDIGGQGIFADLGKMPHLLVAGATGSGKSVCINTLITSILFKAKPDEVKFILVDPKMVELSNYNGIPHLMVPVVTDAKKAASVLNWSVQEMEKRYSKFAEKGVRNMQGYNDSFPDDKMPAIVIIIDELADLMMVAPHDVEDAICRLAQKARAAGIHMVLATQRPSVDVITGIIKANVPSRISFAVSSQIDSRTILDRSGAEKLLGRGDMLFFPIGASKPRRVQGAFISDGEVETLLDFIRAQGQEMEPNEEIEAFTQREMEAANEEDSGKGGARSAPKTDALLGDAVNLVMSTGQASASSIQRRFHIGYTRAARLIDTMEELNIVGPNLGSKPREILMTTEQALEALANV</sequence>
<evidence type="ECO:0000313" key="20">
    <source>
        <dbReference type="Proteomes" id="UP000184263"/>
    </source>
</evidence>
<dbReference type="InterPro" id="IPR050206">
    <property type="entry name" value="FtsK/SpoIIIE/SftA"/>
</dbReference>
<feature type="region of interest" description="Disordered" evidence="16">
    <location>
        <begin position="1"/>
        <end position="28"/>
    </location>
</feature>
<dbReference type="EMBL" id="FRBC01000026">
    <property type="protein sequence ID" value="SHK94875.1"/>
    <property type="molecule type" value="Genomic_DNA"/>
</dbReference>